<dbReference type="Proteomes" id="UP001501598">
    <property type="component" value="Unassembled WGS sequence"/>
</dbReference>
<dbReference type="SUPFAM" id="SSF53474">
    <property type="entry name" value="alpha/beta-Hydrolases"/>
    <property type="match status" value="1"/>
</dbReference>
<organism evidence="1 2">
    <name type="scientific">Pseudonocardia xishanensis</name>
    <dbReference type="NCBI Taxonomy" id="630995"/>
    <lineage>
        <taxon>Bacteria</taxon>
        <taxon>Bacillati</taxon>
        <taxon>Actinomycetota</taxon>
        <taxon>Actinomycetes</taxon>
        <taxon>Pseudonocardiales</taxon>
        <taxon>Pseudonocardiaceae</taxon>
        <taxon>Pseudonocardia</taxon>
    </lineage>
</organism>
<dbReference type="Gene3D" id="3.40.50.1820">
    <property type="entry name" value="alpha/beta hydrolase"/>
    <property type="match status" value="1"/>
</dbReference>
<sequence>MTAATERSAVVEWSEPDGVVPRGTLVVLPGRGERAGVYARLGRRVSADGYRVLVLPAPTDDPSQTTERVRAVLADAGSGPHPRVLVGSDTGALFAAGLVAEGLAGVDALVLVGLPGSLPPGPVGWAAELDARTACPVHRDVLDEQVRRGALAEPVPAGWEAAAVPELITVPVLGLHGTADTVASLDAARAWYARLGVAELVSLVGGRHDALNDQSHRTAAATVVLFLERLRAGLPEIAHVELAQARPDPAWAEDHGGFG</sequence>
<gene>
    <name evidence="1" type="ORF">GCM10023175_40410</name>
</gene>
<accession>A0ABP8RWL1</accession>
<proteinExistence type="predicted"/>
<dbReference type="InterPro" id="IPR029058">
    <property type="entry name" value="AB_hydrolase_fold"/>
</dbReference>
<comment type="caution">
    <text evidence="1">The sequence shown here is derived from an EMBL/GenBank/DDBJ whole genome shotgun (WGS) entry which is preliminary data.</text>
</comment>
<keyword evidence="2" id="KW-1185">Reference proteome</keyword>
<dbReference type="RefSeq" id="WP_345420709.1">
    <property type="nucleotide sequence ID" value="NZ_BAABGT010000056.1"/>
</dbReference>
<evidence type="ECO:0008006" key="3">
    <source>
        <dbReference type="Google" id="ProtNLM"/>
    </source>
</evidence>
<name>A0ABP8RWL1_9PSEU</name>
<reference evidence="2" key="1">
    <citation type="journal article" date="2019" name="Int. J. Syst. Evol. Microbiol.">
        <title>The Global Catalogue of Microorganisms (GCM) 10K type strain sequencing project: providing services to taxonomists for standard genome sequencing and annotation.</title>
        <authorList>
            <consortium name="The Broad Institute Genomics Platform"/>
            <consortium name="The Broad Institute Genome Sequencing Center for Infectious Disease"/>
            <person name="Wu L."/>
            <person name="Ma J."/>
        </authorList>
    </citation>
    <scope>NUCLEOTIDE SEQUENCE [LARGE SCALE GENOMIC DNA]</scope>
    <source>
        <strain evidence="2">JCM 17906</strain>
    </source>
</reference>
<protein>
    <recommendedName>
        <fullName evidence="3">Alpha-beta hydrolase superfamily lysophospholipase</fullName>
    </recommendedName>
</protein>
<dbReference type="EMBL" id="BAABGT010000056">
    <property type="protein sequence ID" value="GAA4550387.1"/>
    <property type="molecule type" value="Genomic_DNA"/>
</dbReference>
<evidence type="ECO:0000313" key="1">
    <source>
        <dbReference type="EMBL" id="GAA4550387.1"/>
    </source>
</evidence>
<evidence type="ECO:0000313" key="2">
    <source>
        <dbReference type="Proteomes" id="UP001501598"/>
    </source>
</evidence>